<comment type="pathway">
    <text evidence="1">Carbohydrate metabolism; tricarboxylic acid cycle.</text>
</comment>
<comment type="catalytic activity">
    <reaction evidence="5 6">
        <text>oxaloacetate + acetyl-CoA + H2O = citrate + CoA + H(+)</text>
        <dbReference type="Rhea" id="RHEA:16845"/>
        <dbReference type="ChEBI" id="CHEBI:15377"/>
        <dbReference type="ChEBI" id="CHEBI:15378"/>
        <dbReference type="ChEBI" id="CHEBI:16452"/>
        <dbReference type="ChEBI" id="CHEBI:16947"/>
        <dbReference type="ChEBI" id="CHEBI:57287"/>
        <dbReference type="ChEBI" id="CHEBI:57288"/>
        <dbReference type="EC" id="2.3.3.16"/>
    </reaction>
</comment>
<dbReference type="Proteomes" id="UP000244066">
    <property type="component" value="Unassembled WGS sequence"/>
</dbReference>
<comment type="caution">
    <text evidence="9">The sequence shown here is derived from an EMBL/GenBank/DDBJ whole genome shotgun (WGS) entry which is preliminary data.</text>
</comment>
<dbReference type="PIRSF" id="PIRSF001369">
    <property type="entry name" value="Citrate_synth"/>
    <property type="match status" value="1"/>
</dbReference>
<dbReference type="NCBIfam" id="TIGR01800">
    <property type="entry name" value="cit_synth_II"/>
    <property type="match status" value="1"/>
</dbReference>
<dbReference type="Gene3D" id="1.10.580.10">
    <property type="entry name" value="Citrate Synthase, domain 1"/>
    <property type="match status" value="1"/>
</dbReference>
<protein>
    <recommendedName>
        <fullName evidence="6 8">Citrate synthase</fullName>
        <ecNumber evidence="6">2.3.3.16</ecNumber>
    </recommendedName>
</protein>
<dbReference type="InterPro" id="IPR024176">
    <property type="entry name" value="Citrate_synthase_bac-typ"/>
</dbReference>
<dbReference type="InterPro" id="IPR036969">
    <property type="entry name" value="Citrate_synthase_sf"/>
</dbReference>
<dbReference type="EMBL" id="NDWU01000001">
    <property type="protein sequence ID" value="PUA34424.1"/>
    <property type="molecule type" value="Genomic_DNA"/>
</dbReference>
<proteinExistence type="inferred from homology"/>
<dbReference type="PANTHER" id="PTHR11739">
    <property type="entry name" value="CITRATE SYNTHASE"/>
    <property type="match status" value="1"/>
</dbReference>
<dbReference type="SUPFAM" id="SSF48256">
    <property type="entry name" value="Citrate synthase"/>
    <property type="match status" value="1"/>
</dbReference>
<dbReference type="InterPro" id="IPR019810">
    <property type="entry name" value="Citrate_synthase_AS"/>
</dbReference>
<dbReference type="PROSITE" id="PS00480">
    <property type="entry name" value="CITRATE_SYNTHASE"/>
    <property type="match status" value="1"/>
</dbReference>
<dbReference type="Gene3D" id="1.10.230.10">
    <property type="entry name" value="Cytochrome P450-Terp, domain 2"/>
    <property type="match status" value="1"/>
</dbReference>
<dbReference type="Pfam" id="PF00285">
    <property type="entry name" value="Citrate_synt"/>
    <property type="match status" value="1"/>
</dbReference>
<dbReference type="UniPathway" id="UPA00223"/>
<organism evidence="9 10">
    <name type="scientific">Candidatus Terraquivivens tikiterensis</name>
    <dbReference type="NCBI Taxonomy" id="1980982"/>
    <lineage>
        <taxon>Archaea</taxon>
        <taxon>Nitrososphaerota</taxon>
        <taxon>Candidatus Wolframiiraptoraceae</taxon>
        <taxon>Candidatus Terraquivivens</taxon>
    </lineage>
</organism>
<evidence type="ECO:0000256" key="3">
    <source>
        <dbReference type="ARBA" id="ARBA00022532"/>
    </source>
</evidence>
<keyword evidence="4 6" id="KW-0808">Transferase</keyword>
<name>A0A2R7YA57_9ARCH</name>
<dbReference type="InterPro" id="IPR002020">
    <property type="entry name" value="Citrate_synthase"/>
</dbReference>
<evidence type="ECO:0000256" key="5">
    <source>
        <dbReference type="ARBA" id="ARBA00049288"/>
    </source>
</evidence>
<dbReference type="CDD" id="cd06118">
    <property type="entry name" value="citrate_synt_like_1"/>
    <property type="match status" value="1"/>
</dbReference>
<evidence type="ECO:0000256" key="7">
    <source>
        <dbReference type="PIRSR" id="PIRSR001369-1"/>
    </source>
</evidence>
<dbReference type="InterPro" id="IPR016142">
    <property type="entry name" value="Citrate_synth-like_lrg_a-sub"/>
</dbReference>
<dbReference type="GO" id="GO:0005737">
    <property type="term" value="C:cytoplasm"/>
    <property type="evidence" value="ECO:0007669"/>
    <property type="project" value="InterPro"/>
</dbReference>
<evidence type="ECO:0000313" key="10">
    <source>
        <dbReference type="Proteomes" id="UP000244066"/>
    </source>
</evidence>
<feature type="active site" evidence="7">
    <location>
        <position position="305"/>
    </location>
</feature>
<evidence type="ECO:0000256" key="1">
    <source>
        <dbReference type="ARBA" id="ARBA00005163"/>
    </source>
</evidence>
<dbReference type="GO" id="GO:0005975">
    <property type="term" value="P:carbohydrate metabolic process"/>
    <property type="evidence" value="ECO:0007669"/>
    <property type="project" value="TreeGrafter"/>
</dbReference>
<gene>
    <name evidence="9" type="ORF">B9J98_00215</name>
</gene>
<keyword evidence="3" id="KW-0816">Tricarboxylic acid cycle</keyword>
<evidence type="ECO:0000256" key="6">
    <source>
        <dbReference type="PIRNR" id="PIRNR001369"/>
    </source>
</evidence>
<evidence type="ECO:0000256" key="2">
    <source>
        <dbReference type="ARBA" id="ARBA00010566"/>
    </source>
</evidence>
<dbReference type="AlphaFoldDB" id="A0A2R7YA57"/>
<comment type="similarity">
    <text evidence="2 6 8">Belongs to the citrate synthase family.</text>
</comment>
<dbReference type="PANTHER" id="PTHR11739:SF4">
    <property type="entry name" value="CITRATE SYNTHASE, PEROXISOMAL"/>
    <property type="match status" value="1"/>
</dbReference>
<feature type="active site" evidence="7">
    <location>
        <position position="248"/>
    </location>
</feature>
<evidence type="ECO:0000256" key="4">
    <source>
        <dbReference type="ARBA" id="ARBA00022679"/>
    </source>
</evidence>
<dbReference type="GO" id="GO:0036440">
    <property type="term" value="F:citrate synthase activity"/>
    <property type="evidence" value="ECO:0007669"/>
    <property type="project" value="UniProtKB-EC"/>
</dbReference>
<reference evidence="9 10" key="1">
    <citation type="submission" date="2017-04" db="EMBL/GenBank/DDBJ databases">
        <title>Draft Aigarchaeota genome from a New Zealand hot spring.</title>
        <authorList>
            <person name="Reysenbach A.-L."/>
            <person name="Donaho J.A."/>
            <person name="Gerhart J."/>
            <person name="Kelley J.F."/>
            <person name="Kouba K."/>
            <person name="Podar M."/>
            <person name="Stott M."/>
        </authorList>
    </citation>
    <scope>NUCLEOTIDE SEQUENCE [LARGE SCALE GENOMIC DNA]</scope>
    <source>
        <strain evidence="9">NZ13_MG1</strain>
    </source>
</reference>
<accession>A0A2R7YA57</accession>
<dbReference type="InterPro" id="IPR016143">
    <property type="entry name" value="Citrate_synth-like_sm_a-sub"/>
</dbReference>
<sequence>MDKSTICFIDGFHSKLYYRGYSIEDLARNSTYEEVVYLILHDKLPTKRELSDFSGWMREERDIPGQVVELLRKIPKDIEPMEILRTAVSYLGNLDPGRYDMSRDGMYRKTIRLISKMPSIVAYWHRIKNGLDLVEPDPRLSHAENFLYMLHGKRQEELLNRAMDVSMILYAEHEMNASAFTAVVIASTLSDYYSAIVGAIGALRGPLHGYANVEAMRQFDEIGSPENVDSWYRENILTGKKRVMGAGHRVYKSYDPRAKIFREYAKIFAEKYGGKVKNYYDIAYRLETLVMAQLCEPKNICTNCDFWAGICYYAMGIPIDLYCAVFAAARTVGWSAHIIEYTADNRILRPRLYYDGEVDKEFVPIDRR</sequence>
<dbReference type="GO" id="GO:0006099">
    <property type="term" value="P:tricarboxylic acid cycle"/>
    <property type="evidence" value="ECO:0007669"/>
    <property type="project" value="UniProtKB-UniPathway"/>
</dbReference>
<evidence type="ECO:0000313" key="9">
    <source>
        <dbReference type="EMBL" id="PUA34424.1"/>
    </source>
</evidence>
<dbReference type="InterPro" id="IPR011278">
    <property type="entry name" value="2-MeCitrate/Citrate_synth_II"/>
</dbReference>
<dbReference type="PRINTS" id="PR00143">
    <property type="entry name" value="CITRTSNTHASE"/>
</dbReference>
<dbReference type="EC" id="2.3.3.16" evidence="6"/>
<evidence type="ECO:0000256" key="8">
    <source>
        <dbReference type="RuleBase" id="RU000441"/>
    </source>
</evidence>